<dbReference type="Proteomes" id="UP000184420">
    <property type="component" value="Unassembled WGS sequence"/>
</dbReference>
<evidence type="ECO:0000313" key="3">
    <source>
        <dbReference type="Proteomes" id="UP000184420"/>
    </source>
</evidence>
<dbReference type="InterPro" id="IPR035965">
    <property type="entry name" value="PAS-like_dom_sf"/>
</dbReference>
<dbReference type="RefSeq" id="WP_143159906.1">
    <property type="nucleotide sequence ID" value="NZ_FRBL01000004.1"/>
</dbReference>
<organism evidence="2 3">
    <name type="scientific">Chitinophaga jiangningensis</name>
    <dbReference type="NCBI Taxonomy" id="1419482"/>
    <lineage>
        <taxon>Bacteria</taxon>
        <taxon>Pseudomonadati</taxon>
        <taxon>Bacteroidota</taxon>
        <taxon>Chitinophagia</taxon>
        <taxon>Chitinophagales</taxon>
        <taxon>Chitinophagaceae</taxon>
        <taxon>Chitinophaga</taxon>
    </lineage>
</organism>
<dbReference type="InterPro" id="IPR000014">
    <property type="entry name" value="PAS"/>
</dbReference>
<sequence>MKQFDELRLKEGVTIGLTLLFSIAGTAYTFQIFPFWIACSFSVGIGLLATSIIGLTFSRYSAEKQKAYEKMADDTIAAFKNTFESELDDGPPEVGVFYVDKDLNFCYMNREMRRICGYKYREIEGRKWTFMCSRALSTWLNNIVTKWMDDIMPIARPYITIRTKTGAYVKLLAFISLMEQPDNNTKFQVIVNIVPMDDDDE</sequence>
<dbReference type="CDD" id="cd00130">
    <property type="entry name" value="PAS"/>
    <property type="match status" value="1"/>
</dbReference>
<keyword evidence="1" id="KW-1133">Transmembrane helix</keyword>
<evidence type="ECO:0000313" key="2">
    <source>
        <dbReference type="EMBL" id="SHL58862.1"/>
    </source>
</evidence>
<dbReference type="OrthoDB" id="9857122at2"/>
<keyword evidence="3" id="KW-1185">Reference proteome</keyword>
<dbReference type="STRING" id="1419482.SAMN05444266_10486"/>
<feature type="transmembrane region" description="Helical" evidence="1">
    <location>
        <begin position="12"/>
        <end position="29"/>
    </location>
</feature>
<accession>A0A1M7BV27</accession>
<name>A0A1M7BV27_9BACT</name>
<reference evidence="2 3" key="1">
    <citation type="submission" date="2016-11" db="EMBL/GenBank/DDBJ databases">
        <authorList>
            <person name="Jaros S."/>
            <person name="Januszkiewicz K."/>
            <person name="Wedrychowicz H."/>
        </authorList>
    </citation>
    <scope>NUCLEOTIDE SEQUENCE [LARGE SCALE GENOMIC DNA]</scope>
    <source>
        <strain evidence="2 3">DSM 27406</strain>
    </source>
</reference>
<gene>
    <name evidence="2" type="ORF">SAMN05444266_10486</name>
</gene>
<keyword evidence="1" id="KW-0812">Transmembrane</keyword>
<dbReference type="Gene3D" id="3.30.450.20">
    <property type="entry name" value="PAS domain"/>
    <property type="match status" value="1"/>
</dbReference>
<dbReference type="SUPFAM" id="SSF55785">
    <property type="entry name" value="PYP-like sensor domain (PAS domain)"/>
    <property type="match status" value="1"/>
</dbReference>
<evidence type="ECO:0000256" key="1">
    <source>
        <dbReference type="SAM" id="Phobius"/>
    </source>
</evidence>
<keyword evidence="1" id="KW-0472">Membrane</keyword>
<proteinExistence type="predicted"/>
<protein>
    <submittedName>
        <fullName evidence="2">PAS domain S-box-containing protein</fullName>
    </submittedName>
</protein>
<dbReference type="EMBL" id="FRBL01000004">
    <property type="protein sequence ID" value="SHL58862.1"/>
    <property type="molecule type" value="Genomic_DNA"/>
</dbReference>
<feature type="transmembrane region" description="Helical" evidence="1">
    <location>
        <begin position="35"/>
        <end position="57"/>
    </location>
</feature>
<dbReference type="NCBIfam" id="TIGR00229">
    <property type="entry name" value="sensory_box"/>
    <property type="match status" value="1"/>
</dbReference>
<dbReference type="AlphaFoldDB" id="A0A1M7BV27"/>